<evidence type="ECO:0000256" key="5">
    <source>
        <dbReference type="ARBA" id="ARBA00022840"/>
    </source>
</evidence>
<reference evidence="12" key="1">
    <citation type="submission" date="2021-02" db="EMBL/GenBank/DDBJ databases">
        <authorList>
            <person name="Nowell W R."/>
        </authorList>
    </citation>
    <scope>NUCLEOTIDE SEQUENCE</scope>
</reference>
<keyword evidence="1" id="KW-0547">Nucleotide-binding</keyword>
<dbReference type="GO" id="GO:0003677">
    <property type="term" value="F:DNA binding"/>
    <property type="evidence" value="ECO:0007669"/>
    <property type="project" value="UniProtKB-KW"/>
</dbReference>
<dbReference type="GO" id="GO:0005524">
    <property type="term" value="F:ATP binding"/>
    <property type="evidence" value="ECO:0007669"/>
    <property type="project" value="UniProtKB-KW"/>
</dbReference>
<dbReference type="EMBL" id="CAJNOO010004227">
    <property type="protein sequence ID" value="CAF1373482.1"/>
    <property type="molecule type" value="Genomic_DNA"/>
</dbReference>
<dbReference type="GO" id="GO:0005675">
    <property type="term" value="C:transcription factor TFIIH holo complex"/>
    <property type="evidence" value="ECO:0007669"/>
    <property type="project" value="TreeGrafter"/>
</dbReference>
<dbReference type="GO" id="GO:0006289">
    <property type="term" value="P:nucleotide-excision repair"/>
    <property type="evidence" value="ECO:0007669"/>
    <property type="project" value="InterPro"/>
</dbReference>
<evidence type="ECO:0000256" key="9">
    <source>
        <dbReference type="ARBA" id="ARBA00044810"/>
    </source>
</evidence>
<keyword evidence="5" id="KW-0067">ATP-binding</keyword>
<dbReference type="InterPro" id="IPR032830">
    <property type="entry name" value="XPB/Ssl2_N"/>
</dbReference>
<dbReference type="AlphaFoldDB" id="A0A815IVL7"/>
<evidence type="ECO:0000256" key="4">
    <source>
        <dbReference type="ARBA" id="ARBA00022806"/>
    </source>
</evidence>
<evidence type="ECO:0000256" key="6">
    <source>
        <dbReference type="ARBA" id="ARBA00023125"/>
    </source>
</evidence>
<proteinExistence type="predicted"/>
<feature type="region of interest" description="Disordered" evidence="10">
    <location>
        <begin position="1"/>
        <end position="34"/>
    </location>
</feature>
<feature type="compositionally biased region" description="Basic and acidic residues" evidence="10">
    <location>
        <begin position="21"/>
        <end position="33"/>
    </location>
</feature>
<dbReference type="InterPro" id="IPR027417">
    <property type="entry name" value="P-loop_NTPase"/>
</dbReference>
<evidence type="ECO:0000256" key="3">
    <source>
        <dbReference type="ARBA" id="ARBA00022801"/>
    </source>
</evidence>
<evidence type="ECO:0000256" key="2">
    <source>
        <dbReference type="ARBA" id="ARBA00022763"/>
    </source>
</evidence>
<dbReference type="Pfam" id="PF16203">
    <property type="entry name" value="ERCC3_RAD25_C"/>
    <property type="match status" value="1"/>
</dbReference>
<dbReference type="InterPro" id="IPR001650">
    <property type="entry name" value="Helicase_C-like"/>
</dbReference>
<dbReference type="CDD" id="cd18789">
    <property type="entry name" value="SF2_C_XPB"/>
    <property type="match status" value="1"/>
</dbReference>
<dbReference type="PANTHER" id="PTHR11274">
    <property type="entry name" value="RAD25/XP-B DNA REPAIR HELICASE"/>
    <property type="match status" value="1"/>
</dbReference>
<dbReference type="GO" id="GO:0006367">
    <property type="term" value="P:transcription initiation at RNA polymerase II promoter"/>
    <property type="evidence" value="ECO:0007669"/>
    <property type="project" value="InterPro"/>
</dbReference>
<dbReference type="OrthoDB" id="10262986at2759"/>
<evidence type="ECO:0000256" key="8">
    <source>
        <dbReference type="ARBA" id="ARBA00044799"/>
    </source>
</evidence>
<dbReference type="FunFam" id="3.40.50.300:FF:000117">
    <property type="entry name" value="Putative DNA repair helicase rad25"/>
    <property type="match status" value="1"/>
</dbReference>
<feature type="domain" description="Helicase C-terminal" evidence="11">
    <location>
        <begin position="310"/>
        <end position="468"/>
    </location>
</feature>
<evidence type="ECO:0000259" key="11">
    <source>
        <dbReference type="PROSITE" id="PS51194"/>
    </source>
</evidence>
<dbReference type="NCBIfam" id="TIGR00603">
    <property type="entry name" value="rad25"/>
    <property type="match status" value="1"/>
</dbReference>
<keyword evidence="7" id="KW-0234">DNA repair</keyword>
<accession>A0A815IVL7</accession>
<dbReference type="GO" id="GO:0097550">
    <property type="term" value="C:transcription preinitiation complex"/>
    <property type="evidence" value="ECO:0007669"/>
    <property type="project" value="TreeGrafter"/>
</dbReference>
<sequence length="519" mass="59763">MSKRPKSCESKKQHSKLTKKITKEQQETNEKGLQEFSKTSIPSGIIDFIKLYTQNYGDVQLVLKHNRFFVQSSFHEVLRILLQDSQIQQCRLIFTDKNINTTFMQKSSLIIPSTANSSIEPQTVVNASSTTNQDVDEDLEVLICDSFEVIPDKIELLRRRCQELNYPLLEEYDFRHDTDLKTLNIKLLPNTILRPYQEESLQKMFDEERARSGVIVLPCGAGKSLVGVAAACLTATLVREDDKITDLNFLIGPKLYEANWIELQNLGFIAKVHCGEIQCSMTPEFLLAYNNAANDVIKRRLSAINPNKFRICQYLIEYHEQRNDKIIVFCDDLFALQIYAQKLVKAIIYGEVSQSERILILQNFQRNPLINTIFISRVGDTSFDLPEANVIIQISSHGRSRRQEAQRLGRILRAKNTSTDENNAFFYSLVSQDTVEMRNQLKRKSFLIDQGYSYKIISEIVINENQFHFSTKDEQEQLLKIALAGPNQDEDKKIKKTSTTTASSRSKQPIHPLFRKYPR</sequence>
<organism evidence="12 13">
    <name type="scientific">Rotaria sordida</name>
    <dbReference type="NCBI Taxonomy" id="392033"/>
    <lineage>
        <taxon>Eukaryota</taxon>
        <taxon>Metazoa</taxon>
        <taxon>Spiralia</taxon>
        <taxon>Gnathifera</taxon>
        <taxon>Rotifera</taxon>
        <taxon>Eurotatoria</taxon>
        <taxon>Bdelloidea</taxon>
        <taxon>Philodinida</taxon>
        <taxon>Philodinidae</taxon>
        <taxon>Rotaria</taxon>
    </lineage>
</organism>
<evidence type="ECO:0000313" key="13">
    <source>
        <dbReference type="Proteomes" id="UP000663882"/>
    </source>
</evidence>
<dbReference type="Pfam" id="PF13625">
    <property type="entry name" value="Helicase_C_3"/>
    <property type="match status" value="1"/>
</dbReference>
<gene>
    <name evidence="12" type="ORF">RFH988_LOCUS33463</name>
</gene>
<dbReference type="SMART" id="SM00490">
    <property type="entry name" value="HELICc"/>
    <property type="match status" value="1"/>
</dbReference>
<dbReference type="Gene3D" id="3.40.50.300">
    <property type="entry name" value="P-loop containing nucleotide triphosphate hydrolases"/>
    <property type="match status" value="2"/>
</dbReference>
<feature type="compositionally biased region" description="Low complexity" evidence="10">
    <location>
        <begin position="497"/>
        <end position="507"/>
    </location>
</feature>
<dbReference type="Proteomes" id="UP000663882">
    <property type="component" value="Unassembled WGS sequence"/>
</dbReference>
<dbReference type="PANTHER" id="PTHR11274:SF0">
    <property type="entry name" value="GENERAL TRANSCRIPTION AND DNA REPAIR FACTOR IIH HELICASE SUBUNIT XPB"/>
    <property type="match status" value="1"/>
</dbReference>
<dbReference type="InterPro" id="IPR001161">
    <property type="entry name" value="XPB/Ssl2"/>
</dbReference>
<keyword evidence="2" id="KW-0227">DNA damage</keyword>
<comment type="caution">
    <text evidence="12">The sequence shown here is derived from an EMBL/GenBank/DDBJ whole genome shotgun (WGS) entry which is preliminary data.</text>
</comment>
<feature type="region of interest" description="Disordered" evidence="10">
    <location>
        <begin position="489"/>
        <end position="519"/>
    </location>
</feature>
<dbReference type="PROSITE" id="PS51194">
    <property type="entry name" value="HELICASE_CTER"/>
    <property type="match status" value="1"/>
</dbReference>
<dbReference type="GO" id="GO:0043138">
    <property type="term" value="F:3'-5' DNA helicase activity"/>
    <property type="evidence" value="ECO:0007669"/>
    <property type="project" value="TreeGrafter"/>
</dbReference>
<name>A0A815IVL7_9BILA</name>
<keyword evidence="4" id="KW-0347">Helicase</keyword>
<dbReference type="GO" id="GO:0016787">
    <property type="term" value="F:hydrolase activity"/>
    <property type="evidence" value="ECO:0007669"/>
    <property type="project" value="UniProtKB-KW"/>
</dbReference>
<dbReference type="GO" id="GO:0000112">
    <property type="term" value="C:nucleotide-excision repair factor 3 complex"/>
    <property type="evidence" value="ECO:0007669"/>
    <property type="project" value="TreeGrafter"/>
</dbReference>
<evidence type="ECO:0000256" key="1">
    <source>
        <dbReference type="ARBA" id="ARBA00022741"/>
    </source>
</evidence>
<evidence type="ECO:0000256" key="10">
    <source>
        <dbReference type="SAM" id="MobiDB-lite"/>
    </source>
</evidence>
<evidence type="ECO:0000256" key="7">
    <source>
        <dbReference type="ARBA" id="ARBA00023204"/>
    </source>
</evidence>
<dbReference type="InterPro" id="IPR032438">
    <property type="entry name" value="ERCC3_RAD25_C"/>
</dbReference>
<keyword evidence="6" id="KW-0238">DNA-binding</keyword>
<feature type="compositionally biased region" description="Basic and acidic residues" evidence="10">
    <location>
        <begin position="1"/>
        <end position="12"/>
    </location>
</feature>
<dbReference type="InterPro" id="IPR050615">
    <property type="entry name" value="ATP-dep_DNA_Helicase"/>
</dbReference>
<dbReference type="SUPFAM" id="SSF52540">
    <property type="entry name" value="P-loop containing nucleoside triphosphate hydrolases"/>
    <property type="match status" value="1"/>
</dbReference>
<evidence type="ECO:0000313" key="12">
    <source>
        <dbReference type="EMBL" id="CAF1373482.1"/>
    </source>
</evidence>
<keyword evidence="3" id="KW-0378">Hydrolase</keyword>
<protein>
    <recommendedName>
        <fullName evidence="8">General transcription and DNA repair factor IIH helicase/translocase subunit XPB</fullName>
    </recommendedName>
    <alternativeName>
        <fullName evidence="9">DNA 3'-5' helicase/translocase XPB</fullName>
    </alternativeName>
</protein>